<feature type="compositionally biased region" description="Polar residues" evidence="2">
    <location>
        <begin position="118"/>
        <end position="128"/>
    </location>
</feature>
<keyword evidence="1" id="KW-0175">Coiled coil</keyword>
<protein>
    <submittedName>
        <fullName evidence="3">Uncharacterized protein</fullName>
    </submittedName>
</protein>
<accession>I7MIM3</accession>
<keyword evidence="4" id="KW-1185">Reference proteome</keyword>
<feature type="region of interest" description="Disordered" evidence="2">
    <location>
        <begin position="1"/>
        <end position="30"/>
    </location>
</feature>
<dbReference type="AlphaFoldDB" id="I7MIM3"/>
<gene>
    <name evidence="3" type="ORF">TTHERM_00238950</name>
</gene>
<dbReference type="InParanoid" id="I7MIM3"/>
<dbReference type="Proteomes" id="UP000009168">
    <property type="component" value="Unassembled WGS sequence"/>
</dbReference>
<name>I7MIM3_TETTS</name>
<dbReference type="KEGG" id="tet:TTHERM_00238950"/>
<organism evidence="3 4">
    <name type="scientific">Tetrahymena thermophila (strain SB210)</name>
    <dbReference type="NCBI Taxonomy" id="312017"/>
    <lineage>
        <taxon>Eukaryota</taxon>
        <taxon>Sar</taxon>
        <taxon>Alveolata</taxon>
        <taxon>Ciliophora</taxon>
        <taxon>Intramacronucleata</taxon>
        <taxon>Oligohymenophorea</taxon>
        <taxon>Hymenostomatida</taxon>
        <taxon>Tetrahymenina</taxon>
        <taxon>Tetrahymenidae</taxon>
        <taxon>Tetrahymena</taxon>
    </lineage>
</organism>
<reference evidence="4" key="1">
    <citation type="journal article" date="2006" name="PLoS Biol.">
        <title>Macronuclear genome sequence of the ciliate Tetrahymena thermophila, a model eukaryote.</title>
        <authorList>
            <person name="Eisen J.A."/>
            <person name="Coyne R.S."/>
            <person name="Wu M."/>
            <person name="Wu D."/>
            <person name="Thiagarajan M."/>
            <person name="Wortman J.R."/>
            <person name="Badger J.H."/>
            <person name="Ren Q."/>
            <person name="Amedeo P."/>
            <person name="Jones K.M."/>
            <person name="Tallon L.J."/>
            <person name="Delcher A.L."/>
            <person name="Salzberg S.L."/>
            <person name="Silva J.C."/>
            <person name="Haas B.J."/>
            <person name="Majoros W.H."/>
            <person name="Farzad M."/>
            <person name="Carlton J.M."/>
            <person name="Smith R.K. Jr."/>
            <person name="Garg J."/>
            <person name="Pearlman R.E."/>
            <person name="Karrer K.M."/>
            <person name="Sun L."/>
            <person name="Manning G."/>
            <person name="Elde N.C."/>
            <person name="Turkewitz A.P."/>
            <person name="Asai D.J."/>
            <person name="Wilkes D.E."/>
            <person name="Wang Y."/>
            <person name="Cai H."/>
            <person name="Collins K."/>
            <person name="Stewart B.A."/>
            <person name="Lee S.R."/>
            <person name="Wilamowska K."/>
            <person name="Weinberg Z."/>
            <person name="Ruzzo W.L."/>
            <person name="Wloga D."/>
            <person name="Gaertig J."/>
            <person name="Frankel J."/>
            <person name="Tsao C.-C."/>
            <person name="Gorovsky M.A."/>
            <person name="Keeling P.J."/>
            <person name="Waller R.F."/>
            <person name="Patron N.J."/>
            <person name="Cherry J.M."/>
            <person name="Stover N.A."/>
            <person name="Krieger C.J."/>
            <person name="del Toro C."/>
            <person name="Ryder H.F."/>
            <person name="Williamson S.C."/>
            <person name="Barbeau R.A."/>
            <person name="Hamilton E.P."/>
            <person name="Orias E."/>
        </authorList>
    </citation>
    <scope>NUCLEOTIDE SEQUENCE [LARGE SCALE GENOMIC DNA]</scope>
    <source>
        <strain evidence="4">SB210</strain>
    </source>
</reference>
<feature type="region of interest" description="Disordered" evidence="2">
    <location>
        <begin position="43"/>
        <end position="65"/>
    </location>
</feature>
<feature type="compositionally biased region" description="Low complexity" evidence="2">
    <location>
        <begin position="99"/>
        <end position="116"/>
    </location>
</feature>
<feature type="coiled-coil region" evidence="1">
    <location>
        <begin position="146"/>
        <end position="180"/>
    </location>
</feature>
<sequence length="325" mass="37815">MDKDGLDELMESEKKKEEQKFNEADDDDIQSCIDIREFERRLKSARSSRIKNKNDSSSDDDFGNNDFGRSFMSIKSGSHIRNSSKNSLNSTAQMNLSKNSIQSKVQQIKQSQQMIKPSASNIQASQAAKKNLKKYDDPELEQIMKASNIEQKVKELLNKYQQLQKNFDRERNLRQKYEGEHLSQNKTRLEETSTNITTYQSSKLGKGSILNAINQNEENVTLKQEVQKLQKEVQKKEKMLQELIMDKATGSSTSSSNGFKVFEDSKIKRLENELKILKKERDEFFASRFDKIYFQKNAELVKDLSYQNSKMRVKIEELEQMLKKN</sequence>
<feature type="region of interest" description="Disordered" evidence="2">
    <location>
        <begin position="99"/>
        <end position="130"/>
    </location>
</feature>
<evidence type="ECO:0000313" key="4">
    <source>
        <dbReference type="Proteomes" id="UP000009168"/>
    </source>
</evidence>
<dbReference type="RefSeq" id="XP_001024820.2">
    <property type="nucleotide sequence ID" value="XM_001024820.2"/>
</dbReference>
<feature type="compositionally biased region" description="Basic and acidic residues" evidence="2">
    <location>
        <begin position="1"/>
        <end position="23"/>
    </location>
</feature>
<feature type="coiled-coil region" evidence="1">
    <location>
        <begin position="212"/>
        <end position="321"/>
    </location>
</feature>
<evidence type="ECO:0000256" key="2">
    <source>
        <dbReference type="SAM" id="MobiDB-lite"/>
    </source>
</evidence>
<evidence type="ECO:0000256" key="1">
    <source>
        <dbReference type="SAM" id="Coils"/>
    </source>
</evidence>
<dbReference type="GeneID" id="7829923"/>
<dbReference type="EMBL" id="GG662443">
    <property type="protein sequence ID" value="EAS04575.2"/>
    <property type="molecule type" value="Genomic_DNA"/>
</dbReference>
<evidence type="ECO:0000313" key="3">
    <source>
        <dbReference type="EMBL" id="EAS04575.2"/>
    </source>
</evidence>
<proteinExistence type="predicted"/>